<evidence type="ECO:0000256" key="5">
    <source>
        <dbReference type="ARBA" id="ARBA00022989"/>
    </source>
</evidence>
<evidence type="ECO:0000256" key="6">
    <source>
        <dbReference type="ARBA" id="ARBA00023136"/>
    </source>
</evidence>
<protein>
    <submittedName>
        <fullName evidence="9">ABC transporter permease</fullName>
    </submittedName>
</protein>
<feature type="domain" description="ABC transmembrane type-1" evidence="8">
    <location>
        <begin position="91"/>
        <end position="282"/>
    </location>
</feature>
<dbReference type="RefSeq" id="WP_340290355.1">
    <property type="nucleotide sequence ID" value="NZ_JBBEOI010000017.1"/>
</dbReference>
<dbReference type="PANTHER" id="PTHR30151:SF41">
    <property type="entry name" value="ABC TRANSPORTER PERMEASE PROTEIN"/>
    <property type="match status" value="1"/>
</dbReference>
<reference evidence="10" key="1">
    <citation type="journal article" date="2019" name="Int. J. Syst. Evol. Microbiol.">
        <title>The Global Catalogue of Microorganisms (GCM) 10K type strain sequencing project: providing services to taxonomists for standard genome sequencing and annotation.</title>
        <authorList>
            <consortium name="The Broad Institute Genomics Platform"/>
            <consortium name="The Broad Institute Genome Sequencing Center for Infectious Disease"/>
            <person name="Wu L."/>
            <person name="Ma J."/>
        </authorList>
    </citation>
    <scope>NUCLEOTIDE SEQUENCE [LARGE SCALE GENOMIC DNA]</scope>
    <source>
        <strain evidence="10">NCAIM B.02333</strain>
    </source>
</reference>
<dbReference type="PROSITE" id="PS50928">
    <property type="entry name" value="ABC_TM1"/>
    <property type="match status" value="1"/>
</dbReference>
<feature type="transmembrane region" description="Helical" evidence="7">
    <location>
        <begin position="93"/>
        <end position="117"/>
    </location>
</feature>
<evidence type="ECO:0000313" key="10">
    <source>
        <dbReference type="Proteomes" id="UP001595685"/>
    </source>
</evidence>
<name>A0ABV7WIZ6_9MICO</name>
<feature type="transmembrane region" description="Helical" evidence="7">
    <location>
        <begin position="129"/>
        <end position="148"/>
    </location>
</feature>
<keyword evidence="10" id="KW-1185">Reference proteome</keyword>
<keyword evidence="2 7" id="KW-0813">Transport</keyword>
<dbReference type="Proteomes" id="UP001595685">
    <property type="component" value="Unassembled WGS sequence"/>
</dbReference>
<feature type="transmembrane region" description="Helical" evidence="7">
    <location>
        <begin position="154"/>
        <end position="172"/>
    </location>
</feature>
<evidence type="ECO:0000313" key="9">
    <source>
        <dbReference type="EMBL" id="MFC3688516.1"/>
    </source>
</evidence>
<keyword evidence="5 7" id="KW-1133">Transmembrane helix</keyword>
<evidence type="ECO:0000256" key="3">
    <source>
        <dbReference type="ARBA" id="ARBA00022475"/>
    </source>
</evidence>
<organism evidence="9 10">
    <name type="scientific">Aquipuribacter hungaricus</name>
    <dbReference type="NCBI Taxonomy" id="545624"/>
    <lineage>
        <taxon>Bacteria</taxon>
        <taxon>Bacillati</taxon>
        <taxon>Actinomycetota</taxon>
        <taxon>Actinomycetes</taxon>
        <taxon>Micrococcales</taxon>
        <taxon>Intrasporangiaceae</taxon>
        <taxon>Aquipuribacter</taxon>
    </lineage>
</organism>
<evidence type="ECO:0000259" key="8">
    <source>
        <dbReference type="PROSITE" id="PS50928"/>
    </source>
</evidence>
<keyword evidence="3" id="KW-1003">Cell membrane</keyword>
<dbReference type="Pfam" id="PF00528">
    <property type="entry name" value="BPD_transp_1"/>
    <property type="match status" value="1"/>
</dbReference>
<dbReference type="EMBL" id="JBHRWW010000005">
    <property type="protein sequence ID" value="MFC3688516.1"/>
    <property type="molecule type" value="Genomic_DNA"/>
</dbReference>
<keyword evidence="6 7" id="KW-0472">Membrane</keyword>
<dbReference type="PANTHER" id="PTHR30151">
    <property type="entry name" value="ALKANE SULFONATE ABC TRANSPORTER-RELATED, MEMBRANE SUBUNIT"/>
    <property type="match status" value="1"/>
</dbReference>
<dbReference type="InterPro" id="IPR000515">
    <property type="entry name" value="MetI-like"/>
</dbReference>
<accession>A0ABV7WIZ6</accession>
<feature type="transmembrane region" description="Helical" evidence="7">
    <location>
        <begin position="260"/>
        <end position="281"/>
    </location>
</feature>
<sequence length="321" mass="33043">MAASRPPAGAGTALRTGGSVAALLLVGALLWEGYKAVGQALGGVWPGTGVRLPVRPDDRSMPHVWEIVAVLFAPARRGGEDLLGTILLQAALFTWRIALVGFVVGSVVGLLVAVLLVRSRLAERSLLPYVIGSQTVPILAIAPIVVIWGGRAGLPTWCAVAFVSAYLSFYPVTIGAVRGLRSPAATATELMRSYAAPPRTVLLQLQLPAALPYLFPALRIAATASIIGAIVGELPAGQSEGLGRAILGFASSFSAAPEKLFASVLVSALLGIVFVGLVALVERLVVPAPLRHDDPTETVAMTTLVPVIPTAPAAPVAAGAR</sequence>
<dbReference type="Gene3D" id="1.10.3720.10">
    <property type="entry name" value="MetI-like"/>
    <property type="match status" value="1"/>
</dbReference>
<feature type="transmembrane region" description="Helical" evidence="7">
    <location>
        <begin position="12"/>
        <end position="31"/>
    </location>
</feature>
<proteinExistence type="inferred from homology"/>
<dbReference type="InterPro" id="IPR035906">
    <property type="entry name" value="MetI-like_sf"/>
</dbReference>
<evidence type="ECO:0000256" key="4">
    <source>
        <dbReference type="ARBA" id="ARBA00022692"/>
    </source>
</evidence>
<evidence type="ECO:0000256" key="7">
    <source>
        <dbReference type="RuleBase" id="RU363032"/>
    </source>
</evidence>
<evidence type="ECO:0000256" key="1">
    <source>
        <dbReference type="ARBA" id="ARBA00004651"/>
    </source>
</evidence>
<dbReference type="SUPFAM" id="SSF161098">
    <property type="entry name" value="MetI-like"/>
    <property type="match status" value="1"/>
</dbReference>
<keyword evidence="4 7" id="KW-0812">Transmembrane</keyword>
<gene>
    <name evidence="9" type="ORF">ACFOLH_09210</name>
</gene>
<comment type="caution">
    <text evidence="9">The sequence shown here is derived from an EMBL/GenBank/DDBJ whole genome shotgun (WGS) entry which is preliminary data.</text>
</comment>
<comment type="subcellular location">
    <subcellularLocation>
        <location evidence="1 7">Cell membrane</location>
        <topology evidence="1 7">Multi-pass membrane protein</topology>
    </subcellularLocation>
</comment>
<comment type="similarity">
    <text evidence="7">Belongs to the binding-protein-dependent transport system permease family.</text>
</comment>
<evidence type="ECO:0000256" key="2">
    <source>
        <dbReference type="ARBA" id="ARBA00022448"/>
    </source>
</evidence>